<dbReference type="InterPro" id="IPR017896">
    <property type="entry name" value="4Fe4S_Fe-S-bd"/>
</dbReference>
<dbReference type="PANTHER" id="PTHR43193:SF2">
    <property type="entry name" value="POLYFERREDOXIN PROTEIN FWDF"/>
    <property type="match status" value="1"/>
</dbReference>
<dbReference type="GO" id="GO:0046872">
    <property type="term" value="F:metal ion binding"/>
    <property type="evidence" value="ECO:0007669"/>
    <property type="project" value="UniProtKB-KW"/>
</dbReference>
<dbReference type="GO" id="GO:0051536">
    <property type="term" value="F:iron-sulfur cluster binding"/>
    <property type="evidence" value="ECO:0007669"/>
    <property type="project" value="UniProtKB-KW"/>
</dbReference>
<evidence type="ECO:0000313" key="5">
    <source>
        <dbReference type="EMBL" id="SQJ12836.1"/>
    </source>
</evidence>
<dbReference type="InterPro" id="IPR007525">
    <property type="entry name" value="FrhB_FdhB_C"/>
</dbReference>
<evidence type="ECO:0000313" key="6">
    <source>
        <dbReference type="Proteomes" id="UP000249008"/>
    </source>
</evidence>
<gene>
    <name evidence="5" type="ORF">NCTC12112_02774</name>
</gene>
<name>A0AAX2JGM9_9FUSO</name>
<keyword evidence="1" id="KW-0479">Metal-binding</keyword>
<feature type="domain" description="4Fe-4S ferredoxin-type" evidence="4">
    <location>
        <begin position="36"/>
        <end position="66"/>
    </location>
</feature>
<dbReference type="KEGG" id="ful:C4N20_04440"/>
<dbReference type="SUPFAM" id="SSF54862">
    <property type="entry name" value="4Fe-4S ferredoxins"/>
    <property type="match status" value="1"/>
</dbReference>
<dbReference type="Pfam" id="PF12838">
    <property type="entry name" value="Fer4_7"/>
    <property type="match status" value="1"/>
</dbReference>
<dbReference type="Gene3D" id="3.30.70.20">
    <property type="match status" value="1"/>
</dbReference>
<keyword evidence="2" id="KW-0408">Iron</keyword>
<dbReference type="EMBL" id="LS483487">
    <property type="protein sequence ID" value="SQJ12836.1"/>
    <property type="molecule type" value="Genomic_DNA"/>
</dbReference>
<evidence type="ECO:0000256" key="2">
    <source>
        <dbReference type="ARBA" id="ARBA00023004"/>
    </source>
</evidence>
<dbReference type="GeneID" id="78454046"/>
<dbReference type="AlphaFoldDB" id="A0AAX2JGM9"/>
<dbReference type="Proteomes" id="UP000249008">
    <property type="component" value="Chromosome 1"/>
</dbReference>
<dbReference type="PROSITE" id="PS51379">
    <property type="entry name" value="4FE4S_FER_2"/>
    <property type="match status" value="2"/>
</dbReference>
<protein>
    <submittedName>
        <fullName evidence="5">F420H2 dehydrogenase subunit F</fullName>
    </submittedName>
</protein>
<dbReference type="InterPro" id="IPR052977">
    <property type="entry name" value="Polyferredoxin-like_ET"/>
</dbReference>
<dbReference type="Pfam" id="PF04432">
    <property type="entry name" value="FrhB_FdhB_C"/>
    <property type="match status" value="1"/>
</dbReference>
<dbReference type="InterPro" id="IPR017900">
    <property type="entry name" value="4Fe4S_Fe_S_CS"/>
</dbReference>
<feature type="domain" description="4Fe-4S ferredoxin-type" evidence="4">
    <location>
        <begin position="1"/>
        <end position="31"/>
    </location>
</feature>
<dbReference type="RefSeq" id="WP_005980468.1">
    <property type="nucleotide sequence ID" value="NZ_CABKNW010000005.1"/>
</dbReference>
<dbReference type="PROSITE" id="PS00198">
    <property type="entry name" value="4FE4S_FER_1"/>
    <property type="match status" value="2"/>
</dbReference>
<keyword evidence="3" id="KW-0411">Iron-sulfur</keyword>
<accession>A0AAX2JGM9</accession>
<proteinExistence type="predicted"/>
<organism evidence="5 6">
    <name type="scientific">Fusobacterium ulcerans</name>
    <dbReference type="NCBI Taxonomy" id="861"/>
    <lineage>
        <taxon>Bacteria</taxon>
        <taxon>Fusobacteriati</taxon>
        <taxon>Fusobacteriota</taxon>
        <taxon>Fusobacteriia</taxon>
        <taxon>Fusobacteriales</taxon>
        <taxon>Fusobacteriaceae</taxon>
        <taxon>Fusobacterium</taxon>
    </lineage>
</organism>
<evidence type="ECO:0000256" key="3">
    <source>
        <dbReference type="ARBA" id="ARBA00023014"/>
    </source>
</evidence>
<dbReference type="PANTHER" id="PTHR43193">
    <property type="match status" value="1"/>
</dbReference>
<evidence type="ECO:0000259" key="4">
    <source>
        <dbReference type="PROSITE" id="PS51379"/>
    </source>
</evidence>
<reference evidence="5 6" key="1">
    <citation type="submission" date="2018-06" db="EMBL/GenBank/DDBJ databases">
        <authorList>
            <consortium name="Pathogen Informatics"/>
            <person name="Doyle S."/>
        </authorList>
    </citation>
    <scope>NUCLEOTIDE SEQUENCE [LARGE SCALE GENOMIC DNA]</scope>
    <source>
        <strain evidence="5 6">NCTC12112</strain>
    </source>
</reference>
<evidence type="ECO:0000256" key="1">
    <source>
        <dbReference type="ARBA" id="ARBA00022723"/>
    </source>
</evidence>
<sequence>MEYIFEKKEDCCGCTACYNICPKEAIKMEPDREGFLYPKIDQSLCIDCQLCKKVCPVINEKSLKNKIEGDFYLSKHKSEDTLKNSTSGGAFTAISDVFLKEGGIICGVDFDDNFCVVHEMAETKEGRDRFRFSKYVQSRLGDIFPKIKEKLAEGRKVLFSGTPCQCAGLKAFIGNTPLRENLYICDLICHSVTSPFIWEELKKVLEKENGGTIDEVHFRTKKLDWNRTNSNKSFHFSTTAMNEVQGDERFYKMFFGLLSISRPSCSACRFTDTLRVSDITIADYFGIEEFAPEKYDKRGLSLVIVNNEKGEEILNKMKNDMEMEKRKSSESVKHQQRLSYPISYPETRGEFWDSVIELGLEEAMKKYNIFK</sequence>